<dbReference type="PANTHER" id="PTHR45023">
    <property type="match status" value="1"/>
</dbReference>
<accession>A0AAV2E482</accession>
<evidence type="ECO:0000256" key="1">
    <source>
        <dbReference type="SAM" id="MobiDB-lite"/>
    </source>
</evidence>
<protein>
    <recommendedName>
        <fullName evidence="4">No apical meristem-associated C-terminal domain-containing protein</fullName>
    </recommendedName>
</protein>
<sequence length="199" mass="22421">MSHSNRPPNWKEFEDKILWYAWIEISEDGVVGHYQPGIEFWRRVGVLFAERSTGISRPDGGLSNRWKIIQKKCGAWNAASRKASAIPMSGENLADVVKRTKSIYEADTGKDFNLHHCWEILQHCPKFLEIFHSSVPPIPAMGGSSSGMPSSESDSPDIQAPPFVINRPEGRDKQKKKNRGTPYSSSEAWDKSMATLVEY</sequence>
<dbReference type="EMBL" id="OZ034817">
    <property type="protein sequence ID" value="CAL1380563.1"/>
    <property type="molecule type" value="Genomic_DNA"/>
</dbReference>
<organism evidence="2 3">
    <name type="scientific">Linum trigynum</name>
    <dbReference type="NCBI Taxonomy" id="586398"/>
    <lineage>
        <taxon>Eukaryota</taxon>
        <taxon>Viridiplantae</taxon>
        <taxon>Streptophyta</taxon>
        <taxon>Embryophyta</taxon>
        <taxon>Tracheophyta</taxon>
        <taxon>Spermatophyta</taxon>
        <taxon>Magnoliopsida</taxon>
        <taxon>eudicotyledons</taxon>
        <taxon>Gunneridae</taxon>
        <taxon>Pentapetalae</taxon>
        <taxon>rosids</taxon>
        <taxon>fabids</taxon>
        <taxon>Malpighiales</taxon>
        <taxon>Linaceae</taxon>
        <taxon>Linum</taxon>
    </lineage>
</organism>
<gene>
    <name evidence="2" type="ORF">LTRI10_LOCUS21999</name>
</gene>
<evidence type="ECO:0000313" key="3">
    <source>
        <dbReference type="Proteomes" id="UP001497516"/>
    </source>
</evidence>
<reference evidence="2 3" key="1">
    <citation type="submission" date="2024-04" db="EMBL/GenBank/DDBJ databases">
        <authorList>
            <person name="Fracassetti M."/>
        </authorList>
    </citation>
    <scope>NUCLEOTIDE SEQUENCE [LARGE SCALE GENOMIC DNA]</scope>
</reference>
<evidence type="ECO:0000313" key="2">
    <source>
        <dbReference type="EMBL" id="CAL1380563.1"/>
    </source>
</evidence>
<feature type="compositionally biased region" description="Low complexity" evidence="1">
    <location>
        <begin position="141"/>
        <end position="157"/>
    </location>
</feature>
<keyword evidence="3" id="KW-1185">Reference proteome</keyword>
<feature type="region of interest" description="Disordered" evidence="1">
    <location>
        <begin position="139"/>
        <end position="187"/>
    </location>
</feature>
<dbReference type="AlphaFoldDB" id="A0AAV2E482"/>
<dbReference type="PANTHER" id="PTHR45023:SF4">
    <property type="entry name" value="GLYCINE-RICH PROTEIN-RELATED"/>
    <property type="match status" value="1"/>
</dbReference>
<name>A0AAV2E482_9ROSI</name>
<dbReference type="Proteomes" id="UP001497516">
    <property type="component" value="Chromosome 4"/>
</dbReference>
<proteinExistence type="predicted"/>
<evidence type="ECO:0008006" key="4">
    <source>
        <dbReference type="Google" id="ProtNLM"/>
    </source>
</evidence>